<keyword evidence="6" id="KW-0675">Receptor</keyword>
<evidence type="ECO:0000256" key="1">
    <source>
        <dbReference type="ARBA" id="ARBA00004141"/>
    </source>
</evidence>
<comment type="caution">
    <text evidence="6">The sequence shown here is derived from an EMBL/GenBank/DDBJ whole genome shotgun (WGS) entry which is preliminary data.</text>
</comment>
<evidence type="ECO:0000313" key="6">
    <source>
        <dbReference type="EMBL" id="TPP65311.1"/>
    </source>
</evidence>
<evidence type="ECO:0000256" key="3">
    <source>
        <dbReference type="ARBA" id="ARBA00022989"/>
    </source>
</evidence>
<dbReference type="STRING" id="46835.A0A504YZ11"/>
<dbReference type="EMBL" id="SUNJ01003384">
    <property type="protein sequence ID" value="TPP65311.1"/>
    <property type="molecule type" value="Genomic_DNA"/>
</dbReference>
<feature type="transmembrane region" description="Helical" evidence="5">
    <location>
        <begin position="100"/>
        <end position="119"/>
    </location>
</feature>
<evidence type="ECO:0000256" key="4">
    <source>
        <dbReference type="ARBA" id="ARBA00023136"/>
    </source>
</evidence>
<keyword evidence="7" id="KW-1185">Reference proteome</keyword>
<dbReference type="InterPro" id="IPR018499">
    <property type="entry name" value="Tetraspanin/Peripherin"/>
</dbReference>
<accession>A0A504YZ11</accession>
<protein>
    <submittedName>
        <fullName evidence="6">Tetraspanin-CD63 receptor</fullName>
    </submittedName>
</protein>
<keyword evidence="2 5" id="KW-0812">Transmembrane</keyword>
<name>A0A504YZ11_FASGI</name>
<dbReference type="Pfam" id="PF00335">
    <property type="entry name" value="Tetraspanin"/>
    <property type="match status" value="1"/>
</dbReference>
<proteinExistence type="predicted"/>
<evidence type="ECO:0000256" key="2">
    <source>
        <dbReference type="ARBA" id="ARBA00022692"/>
    </source>
</evidence>
<feature type="transmembrane region" description="Helical" evidence="5">
    <location>
        <begin position="32"/>
        <end position="57"/>
    </location>
</feature>
<dbReference type="PANTHER" id="PTHR19282:SF522">
    <property type="entry name" value="TETRASPANIN"/>
    <property type="match status" value="1"/>
</dbReference>
<feature type="transmembrane region" description="Helical" evidence="5">
    <location>
        <begin position="131"/>
        <end position="153"/>
    </location>
</feature>
<keyword evidence="3 5" id="KW-1133">Transmembrane helix</keyword>
<dbReference type="GO" id="GO:0016020">
    <property type="term" value="C:membrane"/>
    <property type="evidence" value="ECO:0007669"/>
    <property type="project" value="UniProtKB-SubCell"/>
</dbReference>
<feature type="transmembrane region" description="Helical" evidence="5">
    <location>
        <begin position="270"/>
        <end position="295"/>
    </location>
</feature>
<reference evidence="6 7" key="1">
    <citation type="submission" date="2019-04" db="EMBL/GenBank/DDBJ databases">
        <title>Annotation for the trematode Fasciola gigantica.</title>
        <authorList>
            <person name="Choi Y.-J."/>
        </authorList>
    </citation>
    <scope>NUCLEOTIDE SEQUENCE [LARGE SCALE GENOMIC DNA]</scope>
    <source>
        <strain evidence="6">Uganda_cow_1</strain>
    </source>
</reference>
<dbReference type="PANTHER" id="PTHR19282">
    <property type="entry name" value="TETRASPANIN"/>
    <property type="match status" value="1"/>
</dbReference>
<evidence type="ECO:0000256" key="5">
    <source>
        <dbReference type="SAM" id="Phobius"/>
    </source>
</evidence>
<keyword evidence="4 5" id="KW-0472">Membrane</keyword>
<comment type="subcellular location">
    <subcellularLocation>
        <location evidence="1">Membrane</location>
        <topology evidence="1">Multi-pass membrane protein</topology>
    </subcellularLocation>
</comment>
<organism evidence="6 7">
    <name type="scientific">Fasciola gigantica</name>
    <name type="common">Giant liver fluke</name>
    <dbReference type="NCBI Taxonomy" id="46835"/>
    <lineage>
        <taxon>Eukaryota</taxon>
        <taxon>Metazoa</taxon>
        <taxon>Spiralia</taxon>
        <taxon>Lophotrochozoa</taxon>
        <taxon>Platyhelminthes</taxon>
        <taxon>Trematoda</taxon>
        <taxon>Digenea</taxon>
        <taxon>Plagiorchiida</taxon>
        <taxon>Echinostomata</taxon>
        <taxon>Echinostomatoidea</taxon>
        <taxon>Fasciolidae</taxon>
        <taxon>Fasciola</taxon>
    </lineage>
</organism>
<dbReference type="AlphaFoldDB" id="A0A504YZ11"/>
<dbReference type="Proteomes" id="UP000316759">
    <property type="component" value="Unassembled WGS sequence"/>
</dbReference>
<dbReference type="InterPro" id="IPR008952">
    <property type="entry name" value="Tetraspanin_EC2_sf"/>
</dbReference>
<dbReference type="SUPFAM" id="SSF48652">
    <property type="entry name" value="Tetraspanin"/>
    <property type="match status" value="1"/>
</dbReference>
<sequence length="298" mass="32896">MPRNSSETVQEVKHLSNRSSQEKMICSLPCRIILFVVNFLTSLVGLGLGVVGGLMIWGKPVLQYILDQLMQKFIQSISPAVDAAAFSEIVNRLITATSPIGLALFVLGCVVFLISLIGYSGACCDSKILYYVYQILLALLAALVVALVVTYYFEKDAVAGFALNIFADSVNKYKSMATNDVHSLIVGFISPALNCCGVQNASDFVNMLHWDEFQSINFTNLEYPLVCCKMDATYKIIDMTCPGHFTTENSNIDRGCSEPLRENFFKFMDYVVIALIVGLGLLLLLTALTTFTVCFKFK</sequence>
<gene>
    <name evidence="6" type="ORF">FGIG_02219</name>
</gene>
<evidence type="ECO:0000313" key="7">
    <source>
        <dbReference type="Proteomes" id="UP000316759"/>
    </source>
</evidence>
<dbReference type="OrthoDB" id="6131345at2759"/>